<dbReference type="SMART" id="SM00850">
    <property type="entry name" value="LytTR"/>
    <property type="match status" value="1"/>
</dbReference>
<gene>
    <name evidence="6" type="ORF">AB8U03_06120</name>
</gene>
<protein>
    <recommendedName>
        <fullName evidence="1">Stage 0 sporulation protein A homolog</fullName>
    </recommendedName>
</protein>
<sequence>MDKLKCIIVEDERPAAEELNYIISQYENISVDGIAYDGKSGMELVKAKKPNAVFLDINMPVENGIEVAKDIRRFDKDINIIFVTAYEEHAVEAFELYALDYLLKPFDENRIEITMNRLIRKCKEKSEENEKIPKDILIEIIDKIDKEKKLVKKIPCERQGKIILVNVKDIYYCYIKDDKTYVKIKDDSYLVGYTLGQIEERTDFFRSHRSFLVNIDNIKELYSWFNGTYKLVMDDREKSEIPISRNNVRKLKELLKI</sequence>
<comment type="function">
    <text evidence="2">May play the central regulatory role in sporulation. It may be an element of the effector pathway responsible for the activation of sporulation genes in response to nutritional stress. Spo0A may act in concert with spo0H (a sigma factor) to control the expression of some genes that are critical to the sporulation process.</text>
</comment>
<reference evidence="6 7" key="1">
    <citation type="submission" date="2024-08" db="EMBL/GenBank/DDBJ databases">
        <title>Clostridium lapicellarii sp. nov., and Clostridium renhuaiense sp. nov., two species isolated from the mud in a fermentation cellar used for producing sauce-flavour Chinese liquors.</title>
        <authorList>
            <person name="Yang F."/>
            <person name="Wang H."/>
            <person name="Chen L.Q."/>
            <person name="Zhou N."/>
            <person name="Lu J.J."/>
            <person name="Pu X.X."/>
            <person name="Wan B."/>
            <person name="Wang L."/>
            <person name="Liu S.J."/>
        </authorList>
    </citation>
    <scope>NUCLEOTIDE SEQUENCE [LARGE SCALE GENOMIC DNA]</scope>
    <source>
        <strain evidence="6 7">MT-5</strain>
    </source>
</reference>
<dbReference type="SUPFAM" id="SSF52172">
    <property type="entry name" value="CheY-like"/>
    <property type="match status" value="1"/>
</dbReference>
<dbReference type="Gene3D" id="2.40.50.40">
    <property type="match status" value="1"/>
</dbReference>
<comment type="caution">
    <text evidence="6">The sequence shown here is derived from an EMBL/GenBank/DDBJ whole genome shotgun (WGS) entry which is preliminary data.</text>
</comment>
<evidence type="ECO:0000313" key="7">
    <source>
        <dbReference type="Proteomes" id="UP001564657"/>
    </source>
</evidence>
<name>A0ABV4BSI8_9CLOT</name>
<dbReference type="RefSeq" id="WP_369703660.1">
    <property type="nucleotide sequence ID" value="NZ_JBGEWD010000004.1"/>
</dbReference>
<evidence type="ECO:0000256" key="2">
    <source>
        <dbReference type="ARBA" id="ARBA00024867"/>
    </source>
</evidence>
<evidence type="ECO:0000256" key="1">
    <source>
        <dbReference type="ARBA" id="ARBA00018672"/>
    </source>
</evidence>
<dbReference type="Pfam" id="PF04397">
    <property type="entry name" value="LytTR"/>
    <property type="match status" value="1"/>
</dbReference>
<evidence type="ECO:0000313" key="6">
    <source>
        <dbReference type="EMBL" id="MEY7999773.1"/>
    </source>
</evidence>
<dbReference type="PROSITE" id="PS50930">
    <property type="entry name" value="HTH_LYTTR"/>
    <property type="match status" value="1"/>
</dbReference>
<dbReference type="Proteomes" id="UP001564657">
    <property type="component" value="Unassembled WGS sequence"/>
</dbReference>
<dbReference type="EMBL" id="JBGEWD010000004">
    <property type="protein sequence ID" value="MEY7999773.1"/>
    <property type="molecule type" value="Genomic_DNA"/>
</dbReference>
<dbReference type="SMART" id="SM00448">
    <property type="entry name" value="REC"/>
    <property type="match status" value="1"/>
</dbReference>
<dbReference type="PANTHER" id="PTHR37299:SF1">
    <property type="entry name" value="STAGE 0 SPORULATION PROTEIN A HOMOLOG"/>
    <property type="match status" value="1"/>
</dbReference>
<dbReference type="InterPro" id="IPR046947">
    <property type="entry name" value="LytR-like"/>
</dbReference>
<feature type="modified residue" description="4-aspartylphosphate" evidence="3">
    <location>
        <position position="56"/>
    </location>
</feature>
<keyword evidence="7" id="KW-1185">Reference proteome</keyword>
<dbReference type="InterPro" id="IPR001789">
    <property type="entry name" value="Sig_transdc_resp-reg_receiver"/>
</dbReference>
<dbReference type="Gene3D" id="2.20.25.10">
    <property type="match status" value="1"/>
</dbReference>
<accession>A0ABV4BSI8</accession>
<evidence type="ECO:0000259" key="4">
    <source>
        <dbReference type="PROSITE" id="PS50110"/>
    </source>
</evidence>
<dbReference type="PANTHER" id="PTHR37299">
    <property type="entry name" value="TRANSCRIPTIONAL REGULATOR-RELATED"/>
    <property type="match status" value="1"/>
</dbReference>
<keyword evidence="3" id="KW-0597">Phosphoprotein</keyword>
<evidence type="ECO:0000259" key="5">
    <source>
        <dbReference type="PROSITE" id="PS50930"/>
    </source>
</evidence>
<dbReference type="Gene3D" id="3.40.50.2300">
    <property type="match status" value="1"/>
</dbReference>
<dbReference type="PROSITE" id="PS50110">
    <property type="entry name" value="RESPONSE_REGULATORY"/>
    <property type="match status" value="1"/>
</dbReference>
<dbReference type="InterPro" id="IPR007492">
    <property type="entry name" value="LytTR_DNA-bd_dom"/>
</dbReference>
<dbReference type="InterPro" id="IPR011006">
    <property type="entry name" value="CheY-like_superfamily"/>
</dbReference>
<evidence type="ECO:0000256" key="3">
    <source>
        <dbReference type="PROSITE-ProRule" id="PRU00169"/>
    </source>
</evidence>
<feature type="domain" description="HTH LytTR-type" evidence="5">
    <location>
        <begin position="154"/>
        <end position="257"/>
    </location>
</feature>
<dbReference type="Pfam" id="PF00072">
    <property type="entry name" value="Response_reg"/>
    <property type="match status" value="1"/>
</dbReference>
<organism evidence="6 7">
    <name type="scientific">Clostridium moutaii</name>
    <dbReference type="NCBI Taxonomy" id="3240932"/>
    <lineage>
        <taxon>Bacteria</taxon>
        <taxon>Bacillati</taxon>
        <taxon>Bacillota</taxon>
        <taxon>Clostridia</taxon>
        <taxon>Eubacteriales</taxon>
        <taxon>Clostridiaceae</taxon>
        <taxon>Clostridium</taxon>
    </lineage>
</organism>
<proteinExistence type="predicted"/>
<feature type="domain" description="Response regulatory" evidence="4">
    <location>
        <begin position="5"/>
        <end position="119"/>
    </location>
</feature>